<protein>
    <recommendedName>
        <fullName evidence="2">Cyclic nucleotide-binding domain-containing protein</fullName>
    </recommendedName>
</protein>
<organism evidence="3 4">
    <name type="scientific">Potamilus streckersoni</name>
    <dbReference type="NCBI Taxonomy" id="2493646"/>
    <lineage>
        <taxon>Eukaryota</taxon>
        <taxon>Metazoa</taxon>
        <taxon>Spiralia</taxon>
        <taxon>Lophotrochozoa</taxon>
        <taxon>Mollusca</taxon>
        <taxon>Bivalvia</taxon>
        <taxon>Autobranchia</taxon>
        <taxon>Heteroconchia</taxon>
        <taxon>Palaeoheterodonta</taxon>
        <taxon>Unionida</taxon>
        <taxon>Unionoidea</taxon>
        <taxon>Unionidae</taxon>
        <taxon>Ambleminae</taxon>
        <taxon>Lampsilini</taxon>
        <taxon>Potamilus</taxon>
    </lineage>
</organism>
<feature type="region of interest" description="Disordered" evidence="1">
    <location>
        <begin position="424"/>
        <end position="491"/>
    </location>
</feature>
<dbReference type="AlphaFoldDB" id="A0AAE0RRD7"/>
<dbReference type="InterPro" id="IPR018490">
    <property type="entry name" value="cNMP-bd_dom_sf"/>
</dbReference>
<feature type="domain" description="Cyclic nucleotide-binding" evidence="2">
    <location>
        <begin position="136"/>
        <end position="228"/>
    </location>
</feature>
<dbReference type="SUPFAM" id="SSF51206">
    <property type="entry name" value="cAMP-binding domain-like"/>
    <property type="match status" value="2"/>
</dbReference>
<feature type="compositionally biased region" description="Polar residues" evidence="1">
    <location>
        <begin position="467"/>
        <end position="477"/>
    </location>
</feature>
<dbReference type="PANTHER" id="PTHR23011">
    <property type="entry name" value="CYCLIC NUCLEOTIDE-BINDING DOMAIN CONTAINING PROTEIN"/>
    <property type="match status" value="1"/>
</dbReference>
<feature type="domain" description="Cyclic nucleotide-binding" evidence="2">
    <location>
        <begin position="232"/>
        <end position="337"/>
    </location>
</feature>
<dbReference type="Pfam" id="PF00027">
    <property type="entry name" value="cNMP_binding"/>
    <property type="match status" value="1"/>
</dbReference>
<dbReference type="Proteomes" id="UP001195483">
    <property type="component" value="Unassembled WGS sequence"/>
</dbReference>
<evidence type="ECO:0000313" key="4">
    <source>
        <dbReference type="Proteomes" id="UP001195483"/>
    </source>
</evidence>
<dbReference type="PANTHER" id="PTHR23011:SF41">
    <property type="entry name" value="CYCLIC NUCLEOTIDE-BINDING DOMAIN-CONTAINING PROTEIN"/>
    <property type="match status" value="1"/>
</dbReference>
<reference evidence="3" key="1">
    <citation type="journal article" date="2021" name="Genome Biol. Evol.">
        <title>A High-Quality Reference Genome for a Parasitic Bivalve with Doubly Uniparental Inheritance (Bivalvia: Unionida).</title>
        <authorList>
            <person name="Smith C.H."/>
        </authorList>
    </citation>
    <scope>NUCLEOTIDE SEQUENCE</scope>
    <source>
        <strain evidence="3">CHS0354</strain>
    </source>
</reference>
<dbReference type="Gene3D" id="2.60.120.10">
    <property type="entry name" value="Jelly Rolls"/>
    <property type="match status" value="2"/>
</dbReference>
<dbReference type="InterPro" id="IPR000595">
    <property type="entry name" value="cNMP-bd_dom"/>
</dbReference>
<evidence type="ECO:0000259" key="2">
    <source>
        <dbReference type="PROSITE" id="PS50042"/>
    </source>
</evidence>
<evidence type="ECO:0000313" key="3">
    <source>
        <dbReference type="EMBL" id="KAK3577915.1"/>
    </source>
</evidence>
<keyword evidence="4" id="KW-1185">Reference proteome</keyword>
<accession>A0AAE0RRD7</accession>
<dbReference type="CDD" id="cd00038">
    <property type="entry name" value="CAP_ED"/>
    <property type="match status" value="2"/>
</dbReference>
<sequence length="702" mass="81205">MHKLVELVRENQKFQERLADKRDIPKEEPFKDAENDLDVPPMFNKRLFASQGGTVILTAEARRIMEKNKESEFCKEDRKLTKSELLTMRFVTEGLRLIHKGHDYVKDVLSHAVTYENLDAFSYVKTKPWEEILSCYYIVNGAVEVTYDMNATTGSRSVYQPNIIYNHGTGEYLGLVSFEGPSEDLTPPATIYTKEYTQFLRIDRQRFHRLLQVASSLIDSRKRNYLSRGRGLLASVAADVKEKILQSLSIQDFPPNRILINLGETTENIYIIMNGRCHCYRDVYIPEADRTVTFYLCSKEQDQFFGEECVLSNEPSYCTVVSATAITCLKLNRSALQIVSKDRLAKLIENQRNQYPEDEELRTRGYTNSIWNQYKHSKIKQSLKEGGKLNYMHHLEHHVVRERPPEDEDQYREDMFEFLLKSYDTSSRSRRSQSARPGSTKRSMVPDRPKTAIPTQSREQRKIQLGRQLSQLKPDTTITEEDSRDSTEIPLPSNAVSAKRLEAHPEKLMNSKENVLKVAEDNNDMMKHLKMSTSVGEYKQQENENFTKSSVLATMRTEDIVRRAKALANRKAETGFEATDKEEPEWSTVLHVENKQAKILIKTNNFRINILKKNLKALDKKREMMRAKRFQTKSDSPTPIQESFPDVQVTDSPCLLAPDEKVPVELDRNEYQTEVDKTGHPKDENSILFSVNTYLTETTSKW</sequence>
<dbReference type="EMBL" id="JAEAOA010000958">
    <property type="protein sequence ID" value="KAK3577915.1"/>
    <property type="molecule type" value="Genomic_DNA"/>
</dbReference>
<reference evidence="3" key="3">
    <citation type="submission" date="2023-05" db="EMBL/GenBank/DDBJ databases">
        <authorList>
            <person name="Smith C.H."/>
        </authorList>
    </citation>
    <scope>NUCLEOTIDE SEQUENCE</scope>
    <source>
        <strain evidence="3">CHS0354</strain>
        <tissue evidence="3">Mantle</tissue>
    </source>
</reference>
<proteinExistence type="predicted"/>
<comment type="caution">
    <text evidence="3">The sequence shown here is derived from an EMBL/GenBank/DDBJ whole genome shotgun (WGS) entry which is preliminary data.</text>
</comment>
<dbReference type="PROSITE" id="PS50042">
    <property type="entry name" value="CNMP_BINDING_3"/>
    <property type="match status" value="2"/>
</dbReference>
<name>A0AAE0RRD7_9BIVA</name>
<evidence type="ECO:0000256" key="1">
    <source>
        <dbReference type="SAM" id="MobiDB-lite"/>
    </source>
</evidence>
<gene>
    <name evidence="3" type="ORF">CHS0354_015465</name>
</gene>
<reference evidence="3" key="2">
    <citation type="journal article" date="2021" name="Genome Biol. Evol.">
        <title>Developing a high-quality reference genome for a parasitic bivalve with doubly uniparental inheritance (Bivalvia: Unionida).</title>
        <authorList>
            <person name="Smith C.H."/>
        </authorList>
    </citation>
    <scope>NUCLEOTIDE SEQUENCE</scope>
    <source>
        <strain evidence="3">CHS0354</strain>
        <tissue evidence="3">Mantle</tissue>
    </source>
</reference>
<dbReference type="InterPro" id="IPR014710">
    <property type="entry name" value="RmlC-like_jellyroll"/>
</dbReference>